<dbReference type="InterPro" id="IPR001330">
    <property type="entry name" value="Prenyltrans"/>
</dbReference>
<dbReference type="InterPro" id="IPR045089">
    <property type="entry name" value="PGGT1B-like"/>
</dbReference>
<evidence type="ECO:0000256" key="2">
    <source>
        <dbReference type="ARBA" id="ARBA00012702"/>
    </source>
</evidence>
<dbReference type="GeneID" id="70237884"/>
<comment type="cofactor">
    <cofactor evidence="9">
        <name>Zn(2+)</name>
        <dbReference type="ChEBI" id="CHEBI:29105"/>
    </cofactor>
    <text evidence="9">Binds 1 zinc ion per subunit.</text>
</comment>
<organism evidence="11 12">
    <name type="scientific">Ogataea philodendri</name>
    <dbReference type="NCBI Taxonomy" id="1378263"/>
    <lineage>
        <taxon>Eukaryota</taxon>
        <taxon>Fungi</taxon>
        <taxon>Dikarya</taxon>
        <taxon>Ascomycota</taxon>
        <taxon>Saccharomycotina</taxon>
        <taxon>Pichiomycetes</taxon>
        <taxon>Pichiales</taxon>
        <taxon>Pichiaceae</taxon>
        <taxon>Ogataea</taxon>
    </lineage>
</organism>
<keyword evidence="8 9" id="KW-0862">Zinc</keyword>
<name>A0A9P8NY70_9ASCO</name>
<evidence type="ECO:0000256" key="3">
    <source>
        <dbReference type="ARBA" id="ARBA00015798"/>
    </source>
</evidence>
<evidence type="ECO:0000256" key="6">
    <source>
        <dbReference type="ARBA" id="ARBA00022723"/>
    </source>
</evidence>
<feature type="domain" description="Prenyltransferase alpha-alpha toroid" evidence="10">
    <location>
        <begin position="62"/>
        <end position="390"/>
    </location>
</feature>
<dbReference type="GO" id="GO:0008270">
    <property type="term" value="F:zinc ion binding"/>
    <property type="evidence" value="ECO:0007669"/>
    <property type="project" value="UniProtKB-UniRule"/>
</dbReference>
<dbReference type="Proteomes" id="UP000769157">
    <property type="component" value="Unassembled WGS sequence"/>
</dbReference>
<keyword evidence="7" id="KW-0677">Repeat</keyword>
<keyword evidence="4 9" id="KW-0637">Prenyltransferase</keyword>
<dbReference type="Pfam" id="PF00432">
    <property type="entry name" value="Prenyltrans"/>
    <property type="match status" value="1"/>
</dbReference>
<keyword evidence="12" id="KW-1185">Reference proteome</keyword>
<reference evidence="11" key="1">
    <citation type="journal article" date="2021" name="Open Biol.">
        <title>Shared evolutionary footprints suggest mitochondrial oxidative damage underlies multiple complex I losses in fungi.</title>
        <authorList>
            <person name="Schikora-Tamarit M.A."/>
            <person name="Marcet-Houben M."/>
            <person name="Nosek J."/>
            <person name="Gabaldon T."/>
        </authorList>
    </citation>
    <scope>NUCLEOTIDE SEQUENCE</scope>
    <source>
        <strain evidence="11">CBS6075</strain>
    </source>
</reference>
<evidence type="ECO:0000259" key="10">
    <source>
        <dbReference type="Pfam" id="PF00432"/>
    </source>
</evidence>
<dbReference type="GO" id="GO:0097354">
    <property type="term" value="P:prenylation"/>
    <property type="evidence" value="ECO:0007669"/>
    <property type="project" value="UniProtKB-UniRule"/>
</dbReference>
<evidence type="ECO:0000256" key="9">
    <source>
        <dbReference type="RuleBase" id="RU365056"/>
    </source>
</evidence>
<dbReference type="InterPro" id="IPR026872">
    <property type="entry name" value="FTB"/>
</dbReference>
<reference evidence="11" key="2">
    <citation type="submission" date="2021-01" db="EMBL/GenBank/DDBJ databases">
        <authorList>
            <person name="Schikora-Tamarit M.A."/>
        </authorList>
    </citation>
    <scope>NUCLEOTIDE SEQUENCE</scope>
    <source>
        <strain evidence="11">CBS6075</strain>
    </source>
</reference>
<dbReference type="Gene3D" id="1.50.10.20">
    <property type="match status" value="1"/>
</dbReference>
<gene>
    <name evidence="11" type="ORF">OGAPHI_005920</name>
</gene>
<evidence type="ECO:0000313" key="11">
    <source>
        <dbReference type="EMBL" id="KAH3661742.1"/>
    </source>
</evidence>
<protein>
    <recommendedName>
        <fullName evidence="3 9">Protein farnesyltransferase subunit beta</fullName>
        <shortName evidence="9">FTase-beta</shortName>
        <ecNumber evidence="2 9">2.5.1.58</ecNumber>
    </recommendedName>
</protein>
<dbReference type="GO" id="GO:0004660">
    <property type="term" value="F:protein farnesyltransferase activity"/>
    <property type="evidence" value="ECO:0007669"/>
    <property type="project" value="UniProtKB-UniRule"/>
</dbReference>
<comment type="subunit">
    <text evidence="9">Heterodimer of an alpha and a beta subunit.</text>
</comment>
<evidence type="ECO:0000256" key="7">
    <source>
        <dbReference type="ARBA" id="ARBA00022737"/>
    </source>
</evidence>
<proteinExistence type="inferred from homology"/>
<comment type="function">
    <text evidence="9">Catalyzes the transfer of a farnesyl moiety from farnesyl diphosphate to a cysteine at the fourth position from the C-terminus of several proteins. The beta subunit is responsible for peptide-binding.</text>
</comment>
<dbReference type="SUPFAM" id="SSF48239">
    <property type="entry name" value="Terpenoid cyclases/Protein prenyltransferases"/>
    <property type="match status" value="1"/>
</dbReference>
<comment type="catalytic activity">
    <reaction evidence="9">
        <text>L-cysteinyl-[protein] + (2E,6E)-farnesyl diphosphate = S-(2E,6E)-farnesyl-L-cysteinyl-[protein] + diphosphate</text>
        <dbReference type="Rhea" id="RHEA:13345"/>
        <dbReference type="Rhea" id="RHEA-COMP:10131"/>
        <dbReference type="Rhea" id="RHEA-COMP:11535"/>
        <dbReference type="ChEBI" id="CHEBI:29950"/>
        <dbReference type="ChEBI" id="CHEBI:33019"/>
        <dbReference type="ChEBI" id="CHEBI:86019"/>
        <dbReference type="ChEBI" id="CHEBI:175763"/>
    </reaction>
</comment>
<keyword evidence="6 9" id="KW-0479">Metal-binding</keyword>
<accession>A0A9P8NY70</accession>
<dbReference type="InterPro" id="IPR008930">
    <property type="entry name" value="Terpenoid_cyclase/PrenylTrfase"/>
</dbReference>
<evidence type="ECO:0000256" key="5">
    <source>
        <dbReference type="ARBA" id="ARBA00022679"/>
    </source>
</evidence>
<dbReference type="PANTHER" id="PTHR11774:SF6">
    <property type="entry name" value="PROTEIN FARNESYLTRANSFERASE SUBUNIT BETA"/>
    <property type="match status" value="1"/>
</dbReference>
<dbReference type="EMBL" id="JAEUBE010000414">
    <property type="protein sequence ID" value="KAH3661742.1"/>
    <property type="molecule type" value="Genomic_DNA"/>
</dbReference>
<dbReference type="EC" id="2.5.1.58" evidence="2 9"/>
<sequence>MGQHTANFEALSSVAELNDRIDTLRLQESVSQTVESQMEVEMEVLKLYEEVLKAGPEGYPALNRKRTSKYVETFLTRPLPPPFVQLEASQTWVVYWLVNSKVLLGGEVSEELREAVGQKILECVDPRSGALGGGSGQIAHMASTYAGLLALAAAESYKALEHLDRTRIYHWLLSMKQPDGSFIMHNNGEADTRAVYCALCIAQLLNIMDEKLVENTAEWIASCQTYEGGFSGAPGDEAHGGYTFCAVAALSILDSPESLGSVIDLDNLVSWTVQRQYGIEGGLSGRTNKLVDGCYSHWVGGLSPFLEVATGRKEVLDRTHLQNYILCCCQDDPAGLRDKPGTRADFYHTNYVLCGLSMTQHYQNYKDGKFVADQIASTSSLVEPIDPIYGVRSDLALKLAQLYR</sequence>
<comment type="similarity">
    <text evidence="1 9">Belongs to the protein prenyltransferase subunit beta family.</text>
</comment>
<dbReference type="CDD" id="cd02893">
    <property type="entry name" value="FTase"/>
    <property type="match status" value="1"/>
</dbReference>
<dbReference type="GO" id="GO:0005965">
    <property type="term" value="C:protein farnesyltransferase complex"/>
    <property type="evidence" value="ECO:0007669"/>
    <property type="project" value="UniProtKB-UniRule"/>
</dbReference>
<keyword evidence="5 9" id="KW-0808">Transferase</keyword>
<evidence type="ECO:0000256" key="8">
    <source>
        <dbReference type="ARBA" id="ARBA00022833"/>
    </source>
</evidence>
<dbReference type="PANTHER" id="PTHR11774">
    <property type="entry name" value="GERANYLGERANYL TRANSFERASE TYPE BETA SUBUNIT"/>
    <property type="match status" value="1"/>
</dbReference>
<comment type="caution">
    <text evidence="11">The sequence shown here is derived from an EMBL/GenBank/DDBJ whole genome shotgun (WGS) entry which is preliminary data.</text>
</comment>
<evidence type="ECO:0000256" key="4">
    <source>
        <dbReference type="ARBA" id="ARBA00022602"/>
    </source>
</evidence>
<dbReference type="RefSeq" id="XP_046058846.1">
    <property type="nucleotide sequence ID" value="XM_046207154.1"/>
</dbReference>
<dbReference type="AlphaFoldDB" id="A0A9P8NY70"/>
<evidence type="ECO:0000256" key="1">
    <source>
        <dbReference type="ARBA" id="ARBA00010497"/>
    </source>
</evidence>
<dbReference type="OrthoDB" id="10261146at2759"/>
<evidence type="ECO:0000313" key="12">
    <source>
        <dbReference type="Proteomes" id="UP000769157"/>
    </source>
</evidence>